<dbReference type="InterPro" id="IPR009057">
    <property type="entry name" value="Homeodomain-like_sf"/>
</dbReference>
<dbReference type="SMART" id="SM00717">
    <property type="entry name" value="SANT"/>
    <property type="match status" value="2"/>
</dbReference>
<dbReference type="GO" id="GO:0000978">
    <property type="term" value="F:RNA polymerase II cis-regulatory region sequence-specific DNA binding"/>
    <property type="evidence" value="ECO:0007669"/>
    <property type="project" value="TreeGrafter"/>
</dbReference>
<dbReference type="OrthoDB" id="2143914at2759"/>
<dbReference type="PANTHER" id="PTHR45614:SF69">
    <property type="entry name" value="CHROMOSOME UNDETERMINED SCAFFOLD_38, WHOLE GENOME SHOTGUN SEQUENCE"/>
    <property type="match status" value="1"/>
</dbReference>
<feature type="domain" description="SANT" evidence="2">
    <location>
        <begin position="67"/>
        <end position="117"/>
    </location>
</feature>
<dbReference type="Gene3D" id="1.10.10.60">
    <property type="entry name" value="Homeodomain-like"/>
    <property type="match status" value="2"/>
</dbReference>
<dbReference type="InterPro" id="IPR017930">
    <property type="entry name" value="Myb_dom"/>
</dbReference>
<feature type="domain" description="HTH myb-type" evidence="3">
    <location>
        <begin position="1"/>
        <end position="63"/>
    </location>
</feature>
<dbReference type="EMBL" id="MPUH01000267">
    <property type="protein sequence ID" value="OMJ84510.1"/>
    <property type="molecule type" value="Genomic_DNA"/>
</dbReference>
<organism evidence="5 6">
    <name type="scientific">Stentor coeruleus</name>
    <dbReference type="NCBI Taxonomy" id="5963"/>
    <lineage>
        <taxon>Eukaryota</taxon>
        <taxon>Sar</taxon>
        <taxon>Alveolata</taxon>
        <taxon>Ciliophora</taxon>
        <taxon>Postciliodesmatophora</taxon>
        <taxon>Heterotrichea</taxon>
        <taxon>Heterotrichida</taxon>
        <taxon>Stentoridae</taxon>
        <taxon>Stentor</taxon>
    </lineage>
</organism>
<sequence length="219" mass="25921">MVKDKKRYWNKNVIFMQEDRILSSLIRCLGAKNWKKISMLLSKNSLSTLRTPKQCRDRWVNQLDPKLCSDTWSIEEEALLVEKYKVLGKKWSKIARFFIGRSPNRVKNHFYSLIRKNLRRYNKNLPVQKKITENVRMVLCNKKYSELVVQPTIPKRFTKFSCSSKTVKKIVKPLNKKVNDEGPLTQNSEFFSLFATLSNTEHEVNPLMDFWIIPLFMPS</sequence>
<dbReference type="PROSITE" id="PS51294">
    <property type="entry name" value="HTH_MYB"/>
    <property type="match status" value="2"/>
</dbReference>
<dbReference type="GO" id="GO:0000981">
    <property type="term" value="F:DNA-binding transcription factor activity, RNA polymerase II-specific"/>
    <property type="evidence" value="ECO:0007669"/>
    <property type="project" value="TreeGrafter"/>
</dbReference>
<dbReference type="PROSITE" id="PS50090">
    <property type="entry name" value="MYB_LIKE"/>
    <property type="match status" value="2"/>
</dbReference>
<evidence type="ECO:0000313" key="4">
    <source>
        <dbReference type="EMBL" id="OMJ83692.1"/>
    </source>
</evidence>
<dbReference type="Proteomes" id="UP000187209">
    <property type="component" value="Unassembled WGS sequence"/>
</dbReference>
<accession>A0A1R2C6A1</accession>
<dbReference type="PANTHER" id="PTHR45614">
    <property type="entry name" value="MYB PROTEIN-RELATED"/>
    <property type="match status" value="1"/>
</dbReference>
<dbReference type="AlphaFoldDB" id="A0A1R2C6A1"/>
<evidence type="ECO:0008006" key="7">
    <source>
        <dbReference type="Google" id="ProtNLM"/>
    </source>
</evidence>
<reference evidence="5 6" key="1">
    <citation type="submission" date="2016-11" db="EMBL/GenBank/DDBJ databases">
        <title>The macronuclear genome of Stentor coeruleus: a giant cell with tiny introns.</title>
        <authorList>
            <person name="Slabodnick M."/>
            <person name="Ruby J.G."/>
            <person name="Reiff S.B."/>
            <person name="Swart E.C."/>
            <person name="Gosai S."/>
            <person name="Prabakaran S."/>
            <person name="Witkowska E."/>
            <person name="Larue G.E."/>
            <person name="Fisher S."/>
            <person name="Freeman R.M."/>
            <person name="Gunawardena J."/>
            <person name="Chu W."/>
            <person name="Stover N.A."/>
            <person name="Gregory B.D."/>
            <person name="Nowacki M."/>
            <person name="Derisi J."/>
            <person name="Roy S.W."/>
            <person name="Marshall W.F."/>
            <person name="Sood P."/>
        </authorList>
    </citation>
    <scope>NUCLEOTIDE SEQUENCE [LARGE SCALE GENOMIC DNA]</scope>
    <source>
        <strain evidence="5">WM001</strain>
    </source>
</reference>
<feature type="domain" description="HTH myb-type" evidence="3">
    <location>
        <begin position="64"/>
        <end position="118"/>
    </location>
</feature>
<dbReference type="Pfam" id="PF13921">
    <property type="entry name" value="Myb_DNA-bind_6"/>
    <property type="match status" value="1"/>
</dbReference>
<protein>
    <recommendedName>
        <fullName evidence="7">Myb-like DNA-binding domain containing protein</fullName>
    </recommendedName>
</protein>
<evidence type="ECO:0000313" key="5">
    <source>
        <dbReference type="EMBL" id="OMJ84510.1"/>
    </source>
</evidence>
<keyword evidence="6" id="KW-1185">Reference proteome</keyword>
<feature type="domain" description="Myb-like" evidence="1">
    <location>
        <begin position="17"/>
        <end position="63"/>
    </location>
</feature>
<evidence type="ECO:0000259" key="2">
    <source>
        <dbReference type="PROSITE" id="PS51293"/>
    </source>
</evidence>
<dbReference type="InterPro" id="IPR001005">
    <property type="entry name" value="SANT/Myb"/>
</dbReference>
<dbReference type="EMBL" id="MPUH01000294">
    <property type="protein sequence ID" value="OMJ83692.1"/>
    <property type="molecule type" value="Genomic_DNA"/>
</dbReference>
<dbReference type="PROSITE" id="PS51293">
    <property type="entry name" value="SANT"/>
    <property type="match status" value="1"/>
</dbReference>
<dbReference type="CDD" id="cd00167">
    <property type="entry name" value="SANT"/>
    <property type="match status" value="2"/>
</dbReference>
<gene>
    <name evidence="5" type="ORF">SteCoe_14399</name>
    <name evidence="4" type="ORF">SteCoe_15297</name>
</gene>
<proteinExistence type="predicted"/>
<feature type="domain" description="Myb-like" evidence="1">
    <location>
        <begin position="64"/>
        <end position="114"/>
    </location>
</feature>
<evidence type="ECO:0000259" key="3">
    <source>
        <dbReference type="PROSITE" id="PS51294"/>
    </source>
</evidence>
<dbReference type="GO" id="GO:0005634">
    <property type="term" value="C:nucleus"/>
    <property type="evidence" value="ECO:0007669"/>
    <property type="project" value="TreeGrafter"/>
</dbReference>
<dbReference type="InterPro" id="IPR017884">
    <property type="entry name" value="SANT_dom"/>
</dbReference>
<comment type="caution">
    <text evidence="5">The sequence shown here is derived from an EMBL/GenBank/DDBJ whole genome shotgun (WGS) entry which is preliminary data.</text>
</comment>
<evidence type="ECO:0000313" key="6">
    <source>
        <dbReference type="Proteomes" id="UP000187209"/>
    </source>
</evidence>
<dbReference type="InterPro" id="IPR050560">
    <property type="entry name" value="MYB_TF"/>
</dbReference>
<dbReference type="SUPFAM" id="SSF46689">
    <property type="entry name" value="Homeodomain-like"/>
    <property type="match status" value="2"/>
</dbReference>
<evidence type="ECO:0000259" key="1">
    <source>
        <dbReference type="PROSITE" id="PS50090"/>
    </source>
</evidence>
<name>A0A1R2C6A1_9CILI</name>